<organism evidence="1">
    <name type="scientific">Haptolina brevifila</name>
    <dbReference type="NCBI Taxonomy" id="156173"/>
    <lineage>
        <taxon>Eukaryota</taxon>
        <taxon>Haptista</taxon>
        <taxon>Haptophyta</taxon>
        <taxon>Prymnesiophyceae</taxon>
        <taxon>Prymnesiales</taxon>
        <taxon>Prymnesiaceae</taxon>
        <taxon>Haptolina</taxon>
    </lineage>
</organism>
<sequence length="123" mass="13436">MAFQARTDGRVCIRWDLESSPWRCCPHATGVGYAVVNGQLQPLLLPYANSSAEIRSELAAAARQAHAHPREQMYDVCQEGAFFHAGLQPKGSTAPACTKKSTWALQDDIGRFSGSLQLLSEQC</sequence>
<name>A0A7S2C0G4_9EUKA</name>
<proteinExistence type="predicted"/>
<evidence type="ECO:0000313" key="1">
    <source>
        <dbReference type="EMBL" id="CAD9412164.1"/>
    </source>
</evidence>
<dbReference type="AlphaFoldDB" id="A0A7S2C0G4"/>
<dbReference type="EMBL" id="HBGU01009902">
    <property type="protein sequence ID" value="CAD9412164.1"/>
    <property type="molecule type" value="Transcribed_RNA"/>
</dbReference>
<gene>
    <name evidence="1" type="ORF">CBRE1094_LOCUS5484</name>
</gene>
<accession>A0A7S2C0G4</accession>
<protein>
    <submittedName>
        <fullName evidence="1">Uncharacterized protein</fullName>
    </submittedName>
</protein>
<reference evidence="1" key="1">
    <citation type="submission" date="2021-01" db="EMBL/GenBank/DDBJ databases">
        <authorList>
            <person name="Corre E."/>
            <person name="Pelletier E."/>
            <person name="Niang G."/>
            <person name="Scheremetjew M."/>
            <person name="Finn R."/>
            <person name="Kale V."/>
            <person name="Holt S."/>
            <person name="Cochrane G."/>
            <person name="Meng A."/>
            <person name="Brown T."/>
            <person name="Cohen L."/>
        </authorList>
    </citation>
    <scope>NUCLEOTIDE SEQUENCE</scope>
    <source>
        <strain evidence="1">UTEX LB 985</strain>
    </source>
</reference>